<dbReference type="InterPro" id="IPR001568">
    <property type="entry name" value="RNase_T2-like"/>
</dbReference>
<evidence type="ECO:0000256" key="3">
    <source>
        <dbReference type="SAM" id="SignalP"/>
    </source>
</evidence>
<dbReference type="PROSITE" id="PS00530">
    <property type="entry name" value="RNASE_T2_1"/>
    <property type="match status" value="2"/>
</dbReference>
<dbReference type="Gene3D" id="3.90.730.10">
    <property type="entry name" value="Ribonuclease T2-like"/>
    <property type="match status" value="2"/>
</dbReference>
<evidence type="ECO:0000256" key="1">
    <source>
        <dbReference type="ARBA" id="ARBA00007469"/>
    </source>
</evidence>
<accession>A0AAV2YJ07</accession>
<evidence type="ECO:0000313" key="5">
    <source>
        <dbReference type="Proteomes" id="UP001146120"/>
    </source>
</evidence>
<dbReference type="GO" id="GO:0033897">
    <property type="term" value="F:ribonuclease T2 activity"/>
    <property type="evidence" value="ECO:0007669"/>
    <property type="project" value="InterPro"/>
</dbReference>
<reference evidence="4" key="2">
    <citation type="journal article" date="2023" name="Microbiol Resour">
        <title>Decontamination and Annotation of the Draft Genome Sequence of the Oomycete Lagenidium giganteum ARSEF 373.</title>
        <authorList>
            <person name="Morgan W.R."/>
            <person name="Tartar A."/>
        </authorList>
    </citation>
    <scope>NUCLEOTIDE SEQUENCE</scope>
    <source>
        <strain evidence="4">ARSEF 373</strain>
    </source>
</reference>
<comment type="similarity">
    <text evidence="1 2">Belongs to the RNase T2 family.</text>
</comment>
<proteinExistence type="inferred from homology"/>
<dbReference type="PANTHER" id="PTHR11240">
    <property type="entry name" value="RIBONUCLEASE T2"/>
    <property type="match status" value="1"/>
</dbReference>
<keyword evidence="5" id="KW-1185">Reference proteome</keyword>
<dbReference type="GO" id="GO:0006401">
    <property type="term" value="P:RNA catabolic process"/>
    <property type="evidence" value="ECO:0007669"/>
    <property type="project" value="TreeGrafter"/>
</dbReference>
<name>A0AAV2YJ07_9STRA</name>
<dbReference type="Pfam" id="PF00445">
    <property type="entry name" value="Ribonuclease_T2"/>
    <property type="match status" value="2"/>
</dbReference>
<feature type="chain" id="PRO_5043449923" evidence="3">
    <location>
        <begin position="32"/>
        <end position="508"/>
    </location>
</feature>
<dbReference type="GO" id="GO:0003723">
    <property type="term" value="F:RNA binding"/>
    <property type="evidence" value="ECO:0007669"/>
    <property type="project" value="InterPro"/>
</dbReference>
<dbReference type="PANTHER" id="PTHR11240:SF22">
    <property type="entry name" value="RIBONUCLEASE T2"/>
    <property type="match status" value="1"/>
</dbReference>
<evidence type="ECO:0000256" key="2">
    <source>
        <dbReference type="RuleBase" id="RU004328"/>
    </source>
</evidence>
<feature type="signal peptide" evidence="3">
    <location>
        <begin position="1"/>
        <end position="31"/>
    </location>
</feature>
<dbReference type="InterPro" id="IPR036430">
    <property type="entry name" value="RNase_T2-like_sf"/>
</dbReference>
<evidence type="ECO:0000313" key="4">
    <source>
        <dbReference type="EMBL" id="DAZ94972.1"/>
    </source>
</evidence>
<dbReference type="EMBL" id="DAKRPA010000224">
    <property type="protein sequence ID" value="DAZ94972.1"/>
    <property type="molecule type" value="Genomic_DNA"/>
</dbReference>
<comment type="caution">
    <text evidence="4">The sequence shown here is derived from an EMBL/GenBank/DDBJ whole genome shotgun (WGS) entry which is preliminary data.</text>
</comment>
<dbReference type="GO" id="GO:0005576">
    <property type="term" value="C:extracellular region"/>
    <property type="evidence" value="ECO:0007669"/>
    <property type="project" value="TreeGrafter"/>
</dbReference>
<dbReference type="AlphaFoldDB" id="A0AAV2YJ07"/>
<sequence>HKHSTSFHLLRLLTMFRTALVIAAACGLVSADNLRQEQDPRALQEQSDFDFYVLAQSWQPQFCKGKLNQFPGCRNPQQYWQSHFTLHGLWPEYNSGAYPQNCNPNDYFDEDTVVNAVGKDALLQYWPNVKKSLSARDYSQFWQHEWDVHGTCSGLDQATFFKVVVDLLRTETAMTPDVIQNNVGRSVSTDDVRAAFGGSEYVVLRCNGKELAEVRTCWAKDNQNLPTSQVQCSDQVQSQDSCRGATVFIRSTPSHARLAMLRTALLLVAAACGLGAAENHRQLGVQQIAPQYQPGVFDFYVLALSWQPRFCKGNLNKYPGCRTPQEYWQSHFTLHGLWPEFTSAKYPHDCDPESQFDESAVVDAVGKDALLQYWPNVKKSLTDEDYSQFWQHEWDVHGTCSGLDQPTFFNTVVGLLRTEAITTPDIIHNNVGRSVSADDVRAAYGGNEYVALICKGKELMEVRTCWAKDEHNMPTAQIECSEHVQSEDSCRGETVYIRSFEDAVVFAS</sequence>
<gene>
    <name evidence="4" type="ORF">N0F65_000067</name>
</gene>
<protein>
    <submittedName>
        <fullName evidence="4">Uncharacterized protein</fullName>
    </submittedName>
</protein>
<feature type="non-terminal residue" evidence="4">
    <location>
        <position position="1"/>
    </location>
</feature>
<dbReference type="InterPro" id="IPR018188">
    <property type="entry name" value="RNase_T2_His_AS_1"/>
</dbReference>
<keyword evidence="3" id="KW-0732">Signal</keyword>
<dbReference type="Proteomes" id="UP001146120">
    <property type="component" value="Unassembled WGS sequence"/>
</dbReference>
<organism evidence="4 5">
    <name type="scientific">Lagenidium giganteum</name>
    <dbReference type="NCBI Taxonomy" id="4803"/>
    <lineage>
        <taxon>Eukaryota</taxon>
        <taxon>Sar</taxon>
        <taxon>Stramenopiles</taxon>
        <taxon>Oomycota</taxon>
        <taxon>Peronosporomycetes</taxon>
        <taxon>Pythiales</taxon>
        <taxon>Pythiaceae</taxon>
    </lineage>
</organism>
<dbReference type="SUPFAM" id="SSF55895">
    <property type="entry name" value="Ribonuclease Rh-like"/>
    <property type="match status" value="2"/>
</dbReference>
<reference evidence="4" key="1">
    <citation type="submission" date="2022-11" db="EMBL/GenBank/DDBJ databases">
        <authorList>
            <person name="Morgan W.R."/>
            <person name="Tartar A."/>
        </authorList>
    </citation>
    <scope>NUCLEOTIDE SEQUENCE</scope>
    <source>
        <strain evidence="4">ARSEF 373</strain>
    </source>
</reference>
<dbReference type="CDD" id="cd00374">
    <property type="entry name" value="RNase_T2"/>
    <property type="match status" value="2"/>
</dbReference>